<protein>
    <recommendedName>
        <fullName evidence="13">Circadian input-output histidine kinase CikA</fullName>
        <ecNumber evidence="4">2.7.13.3</ecNumber>
    </recommendedName>
</protein>
<feature type="domain" description="Response regulatory" evidence="18">
    <location>
        <begin position="1125"/>
        <end position="1242"/>
    </location>
</feature>
<keyword evidence="12 16" id="KW-0472">Membrane</keyword>
<reference evidence="20 21" key="1">
    <citation type="submission" date="2020-01" db="EMBL/GenBank/DDBJ databases">
        <title>Paenibacillus sp. nov., isolated from tomato rhizosphere.</title>
        <authorList>
            <person name="Weon H.-Y."/>
            <person name="Lee S.A."/>
        </authorList>
    </citation>
    <scope>NUCLEOTIDE SEQUENCE [LARGE SCALE GENOMIC DNA]</scope>
    <source>
        <strain evidence="20 21">12200R-189</strain>
    </source>
</reference>
<dbReference type="PANTHER" id="PTHR43047:SF72">
    <property type="entry name" value="OSMOSENSING HISTIDINE PROTEIN KINASE SLN1"/>
    <property type="match status" value="1"/>
</dbReference>
<dbReference type="GO" id="GO:0000155">
    <property type="term" value="F:phosphorelay sensor kinase activity"/>
    <property type="evidence" value="ECO:0007669"/>
    <property type="project" value="InterPro"/>
</dbReference>
<feature type="transmembrane region" description="Helical" evidence="16">
    <location>
        <begin position="6"/>
        <end position="26"/>
    </location>
</feature>
<dbReference type="SMART" id="SM00388">
    <property type="entry name" value="HisKA"/>
    <property type="match status" value="1"/>
</dbReference>
<keyword evidence="21" id="KW-1185">Reference proteome</keyword>
<dbReference type="InterPro" id="IPR003018">
    <property type="entry name" value="GAF"/>
</dbReference>
<name>A0A6C0G6J0_9BACL</name>
<evidence type="ECO:0000256" key="2">
    <source>
        <dbReference type="ARBA" id="ARBA00004651"/>
    </source>
</evidence>
<feature type="coiled-coil region" evidence="15">
    <location>
        <begin position="437"/>
        <end position="531"/>
    </location>
</feature>
<keyword evidence="11" id="KW-0902">Two-component regulatory system</keyword>
<dbReference type="Pfam" id="PF02518">
    <property type="entry name" value="HATPase_c"/>
    <property type="match status" value="1"/>
</dbReference>
<dbReference type="RefSeq" id="WP_162357684.1">
    <property type="nucleotide sequence ID" value="NZ_CP048209.1"/>
</dbReference>
<evidence type="ECO:0000256" key="10">
    <source>
        <dbReference type="ARBA" id="ARBA00022840"/>
    </source>
</evidence>
<dbReference type="InterPro" id="IPR001789">
    <property type="entry name" value="Sig_transdc_resp-reg_receiver"/>
</dbReference>
<organism evidence="20 21">
    <name type="scientific">Paenibacillus lycopersici</name>
    <dbReference type="NCBI Taxonomy" id="2704462"/>
    <lineage>
        <taxon>Bacteria</taxon>
        <taxon>Bacillati</taxon>
        <taxon>Bacillota</taxon>
        <taxon>Bacilli</taxon>
        <taxon>Bacillales</taxon>
        <taxon>Paenibacillaceae</taxon>
        <taxon>Paenibacillus</taxon>
    </lineage>
</organism>
<dbReference type="InterPro" id="IPR003660">
    <property type="entry name" value="HAMP_dom"/>
</dbReference>
<proteinExistence type="inferred from homology"/>
<evidence type="ECO:0000313" key="20">
    <source>
        <dbReference type="EMBL" id="QHT61245.1"/>
    </source>
</evidence>
<dbReference type="InterPro" id="IPR036097">
    <property type="entry name" value="HisK_dim/P_sf"/>
</dbReference>
<dbReference type="GO" id="GO:0009927">
    <property type="term" value="F:histidine phosphotransfer kinase activity"/>
    <property type="evidence" value="ECO:0007669"/>
    <property type="project" value="TreeGrafter"/>
</dbReference>
<evidence type="ECO:0000256" key="7">
    <source>
        <dbReference type="ARBA" id="ARBA00022679"/>
    </source>
</evidence>
<dbReference type="InterPro" id="IPR003594">
    <property type="entry name" value="HATPase_dom"/>
</dbReference>
<evidence type="ECO:0000256" key="14">
    <source>
        <dbReference type="PROSITE-ProRule" id="PRU00169"/>
    </source>
</evidence>
<keyword evidence="10" id="KW-0067">ATP-binding</keyword>
<keyword evidence="16" id="KW-1133">Transmembrane helix</keyword>
<dbReference type="Gene3D" id="3.30.565.10">
    <property type="entry name" value="Histidine kinase-like ATPase, C-terminal domain"/>
    <property type="match status" value="1"/>
</dbReference>
<dbReference type="InterPro" id="IPR003661">
    <property type="entry name" value="HisK_dim/P_dom"/>
</dbReference>
<feature type="domain" description="Response regulatory" evidence="18">
    <location>
        <begin position="979"/>
        <end position="1095"/>
    </location>
</feature>
<dbReference type="FunFam" id="3.30.565.10:FF:000010">
    <property type="entry name" value="Sensor histidine kinase RcsC"/>
    <property type="match status" value="1"/>
</dbReference>
<keyword evidence="7" id="KW-0808">Transferase</keyword>
<keyword evidence="16" id="KW-0812">Transmembrane</keyword>
<keyword evidence="15" id="KW-0175">Coiled coil</keyword>
<dbReference type="SUPFAM" id="SSF47384">
    <property type="entry name" value="Homodimeric domain of signal transducing histidine kinase"/>
    <property type="match status" value="1"/>
</dbReference>
<evidence type="ECO:0000256" key="13">
    <source>
        <dbReference type="ARBA" id="ARBA00074306"/>
    </source>
</evidence>
<feature type="domain" description="Response regulatory" evidence="18">
    <location>
        <begin position="857"/>
        <end position="970"/>
    </location>
</feature>
<feature type="domain" description="HAMP" evidence="19">
    <location>
        <begin position="207"/>
        <end position="261"/>
    </location>
</feature>
<dbReference type="CDD" id="cd00156">
    <property type="entry name" value="REC"/>
    <property type="match status" value="1"/>
</dbReference>
<feature type="modified residue" description="4-aspartylphosphate" evidence="14">
    <location>
        <position position="906"/>
    </location>
</feature>
<dbReference type="Gene3D" id="3.40.50.2300">
    <property type="match status" value="3"/>
</dbReference>
<evidence type="ECO:0000256" key="1">
    <source>
        <dbReference type="ARBA" id="ARBA00000085"/>
    </source>
</evidence>
<evidence type="ECO:0000256" key="11">
    <source>
        <dbReference type="ARBA" id="ARBA00023012"/>
    </source>
</evidence>
<dbReference type="PROSITE" id="PS50885">
    <property type="entry name" value="HAMP"/>
    <property type="match status" value="1"/>
</dbReference>
<dbReference type="SMART" id="SM00448">
    <property type="entry name" value="REC"/>
    <property type="match status" value="3"/>
</dbReference>
<evidence type="ECO:0000256" key="12">
    <source>
        <dbReference type="ARBA" id="ARBA00023136"/>
    </source>
</evidence>
<evidence type="ECO:0000256" key="15">
    <source>
        <dbReference type="SAM" id="Coils"/>
    </source>
</evidence>
<feature type="transmembrane region" description="Helical" evidence="16">
    <location>
        <begin position="186"/>
        <end position="207"/>
    </location>
</feature>
<sequence>MKTKTKLTISFIILMAVLLFMSIISLNNISMLGGKLDEVYANRYQKLMAAYDLRASVNNEAKGLTNILTVPTAESVAKNEGILTQEPNNARRSFDKLKQLSTAETERSKLNEIERSFTAYFQYADEVKRLIAAGNSAAATALREKEGVNGQENTLNLIGDLTDFHRVATDEAVAAAISANHSTRMIMIGTIISGLLIGICIMLWNIAGVTRSLNRLTEIIGAYARGISDPALRKRAETGDEFGEVAKAFFSLADDLERRMEAEQAYNKKIEDEAWVKTNLVASTVAVQDEIEIEQLGAVFMERVVPLAGAVYGGLYIRERLGEDNSFRLRGAYAPQSEELFDRQFRLGEGLVGQCAGTGQPIELRELPSTYIRIRSGIGETPPNVLLLLPVSYQNRQLAVIELASMVPIVGRQRELLNELAENLGIQLNNLFGRLRIEELLRESQALGEELQAQSEELISQQEELRRSNDRLEEQTRSLKRSEELLQSQQEELEQTNEELLQKSHLLEQQVRTTEQKNEQIERTKTALEQQTVQLAQSSKYKSEFLANMSHELRTPLNSLLILSQMLIDNKEGNLTGRQIDFATTIHSSGSDLLKLIDEILDLSKIGAGKMNLVTEHVNLSDLMHAMNRSFGPMSQQKRLAFEQSVEKDVPEGIYSDSHRVKQILKNLLSNAFKFTHQGSVSLTVRNSDPEEAQLAADGGRMIAFEVRDTGIGIPAEKQQLVFEAFQQVDGTTSRIYGGTGLGLAISRELAELLGGTIALSSEEGKGSTFTLYLPEYCAAPASDDEPPVNAAEDAKLGAQAVGAALLAQSGNEDFRAIAAKVPPELSPYAAKSDRGAEQLAVSIEDDRNAIGPEDRVVLIIEDDGPFARLLLDMARARGFKGIVDLQGDTGLNNARRYKPDAILLDMMLPVMDGWSVLHHLKHDADTRHIPVHVISVMEEVQQGLAMGAIAYLRKPTEKERLDQLFQQIESFLARDLKYVLVVEDDPAQQTGIIELVGDDNVIVKAVSSGAEALRELEERHYDCMVLDLGLPDVSGFSLLNDIRRSEKLRELPIIIYTGRDLDKKDEIQLKKYAETIIIKDAKSPERLLDETTLFLHRVVADLPEAKRNMLRKLHSVETIFEGKSILIVDDDIRNVFALSSALEGYKMNIHFADNGREALEMLQRHPETQLVLMDMMMPEMDGYEAMRHIRSMPEFERLPMIAITAKAMKEDRDKCIEAGASDYIAKPVNINQLLSLMRVWLYQ</sequence>
<dbReference type="PROSITE" id="PS50110">
    <property type="entry name" value="RESPONSE_REGULATORY"/>
    <property type="match status" value="3"/>
</dbReference>
<keyword evidence="8" id="KW-0547">Nucleotide-binding</keyword>
<dbReference type="AlphaFoldDB" id="A0A6C0G6J0"/>
<dbReference type="SUPFAM" id="SSF55874">
    <property type="entry name" value="ATPase domain of HSP90 chaperone/DNA topoisomerase II/histidine kinase"/>
    <property type="match status" value="1"/>
</dbReference>
<comment type="similarity">
    <text evidence="3">In the N-terminal section; belongs to the phytochrome family.</text>
</comment>
<dbReference type="SUPFAM" id="SSF52172">
    <property type="entry name" value="CheY-like"/>
    <property type="match status" value="3"/>
</dbReference>
<feature type="domain" description="Histidine kinase" evidence="17">
    <location>
        <begin position="548"/>
        <end position="778"/>
    </location>
</feature>
<dbReference type="Pfam" id="PF00512">
    <property type="entry name" value="HisKA"/>
    <property type="match status" value="1"/>
</dbReference>
<evidence type="ECO:0000256" key="16">
    <source>
        <dbReference type="SAM" id="Phobius"/>
    </source>
</evidence>
<keyword evidence="6 14" id="KW-0597">Phosphoprotein</keyword>
<accession>A0A6C0G6J0</accession>
<dbReference type="EC" id="2.7.13.3" evidence="4"/>
<evidence type="ECO:0000259" key="19">
    <source>
        <dbReference type="PROSITE" id="PS50885"/>
    </source>
</evidence>
<evidence type="ECO:0000259" key="17">
    <source>
        <dbReference type="PROSITE" id="PS50109"/>
    </source>
</evidence>
<comment type="catalytic activity">
    <reaction evidence="1">
        <text>ATP + protein L-histidine = ADP + protein N-phospho-L-histidine.</text>
        <dbReference type="EC" id="2.7.13.3"/>
    </reaction>
</comment>
<dbReference type="SUPFAM" id="SSF55781">
    <property type="entry name" value="GAF domain-like"/>
    <property type="match status" value="1"/>
</dbReference>
<dbReference type="InterPro" id="IPR011006">
    <property type="entry name" value="CheY-like_superfamily"/>
</dbReference>
<feature type="modified residue" description="4-aspartylphosphate" evidence="14">
    <location>
        <position position="1028"/>
    </location>
</feature>
<dbReference type="GO" id="GO:0005524">
    <property type="term" value="F:ATP binding"/>
    <property type="evidence" value="ECO:0007669"/>
    <property type="project" value="UniProtKB-KW"/>
</dbReference>
<feature type="modified residue" description="4-aspartylphosphate" evidence="14">
    <location>
        <position position="1175"/>
    </location>
</feature>
<evidence type="ECO:0000256" key="3">
    <source>
        <dbReference type="ARBA" id="ARBA00006402"/>
    </source>
</evidence>
<dbReference type="InterPro" id="IPR029016">
    <property type="entry name" value="GAF-like_dom_sf"/>
</dbReference>
<dbReference type="PROSITE" id="PS50109">
    <property type="entry name" value="HIS_KIN"/>
    <property type="match status" value="1"/>
</dbReference>
<dbReference type="Pfam" id="PF12729">
    <property type="entry name" value="4HB_MCP_1"/>
    <property type="match status" value="1"/>
</dbReference>
<dbReference type="KEGG" id="plyc:GXP70_15625"/>
<dbReference type="InterPro" id="IPR005467">
    <property type="entry name" value="His_kinase_dom"/>
</dbReference>
<dbReference type="GO" id="GO:0005886">
    <property type="term" value="C:plasma membrane"/>
    <property type="evidence" value="ECO:0007669"/>
    <property type="project" value="UniProtKB-SubCell"/>
</dbReference>
<evidence type="ECO:0000256" key="6">
    <source>
        <dbReference type="ARBA" id="ARBA00022553"/>
    </source>
</evidence>
<evidence type="ECO:0000256" key="9">
    <source>
        <dbReference type="ARBA" id="ARBA00022777"/>
    </source>
</evidence>
<dbReference type="EMBL" id="CP048209">
    <property type="protein sequence ID" value="QHT61245.1"/>
    <property type="molecule type" value="Genomic_DNA"/>
</dbReference>
<evidence type="ECO:0000256" key="8">
    <source>
        <dbReference type="ARBA" id="ARBA00022741"/>
    </source>
</evidence>
<dbReference type="SMART" id="SM00387">
    <property type="entry name" value="HATPase_c"/>
    <property type="match status" value="1"/>
</dbReference>
<dbReference type="Gene3D" id="3.30.450.40">
    <property type="match status" value="1"/>
</dbReference>
<evidence type="ECO:0000259" key="18">
    <source>
        <dbReference type="PROSITE" id="PS50110"/>
    </source>
</evidence>
<dbReference type="CDD" id="cd00082">
    <property type="entry name" value="HisKA"/>
    <property type="match status" value="1"/>
</dbReference>
<comment type="subcellular location">
    <subcellularLocation>
        <location evidence="2">Cell membrane</location>
        <topology evidence="2">Multi-pass membrane protein</topology>
    </subcellularLocation>
</comment>
<dbReference type="PANTHER" id="PTHR43047">
    <property type="entry name" value="TWO-COMPONENT HISTIDINE PROTEIN KINASE"/>
    <property type="match status" value="1"/>
</dbReference>
<evidence type="ECO:0000256" key="4">
    <source>
        <dbReference type="ARBA" id="ARBA00012438"/>
    </source>
</evidence>
<dbReference type="InterPro" id="IPR024478">
    <property type="entry name" value="HlyB_4HB_MCP"/>
</dbReference>
<dbReference type="Proteomes" id="UP000476064">
    <property type="component" value="Chromosome"/>
</dbReference>
<evidence type="ECO:0000313" key="21">
    <source>
        <dbReference type="Proteomes" id="UP000476064"/>
    </source>
</evidence>
<keyword evidence="5" id="KW-1003">Cell membrane</keyword>
<dbReference type="Pfam" id="PF00072">
    <property type="entry name" value="Response_reg"/>
    <property type="match status" value="3"/>
</dbReference>
<gene>
    <name evidence="20" type="ORF">GXP70_15625</name>
</gene>
<dbReference type="CDD" id="cd17546">
    <property type="entry name" value="REC_hyHK_CKI1_RcsC-like"/>
    <property type="match status" value="1"/>
</dbReference>
<dbReference type="CDD" id="cd16922">
    <property type="entry name" value="HATPase_EvgS-ArcB-TorS-like"/>
    <property type="match status" value="1"/>
</dbReference>
<dbReference type="Pfam" id="PF13185">
    <property type="entry name" value="GAF_2"/>
    <property type="match status" value="1"/>
</dbReference>
<dbReference type="InterPro" id="IPR036890">
    <property type="entry name" value="HATPase_C_sf"/>
</dbReference>
<dbReference type="Gene3D" id="6.10.340.10">
    <property type="match status" value="1"/>
</dbReference>
<dbReference type="Gene3D" id="1.10.287.130">
    <property type="match status" value="1"/>
</dbReference>
<keyword evidence="9" id="KW-0418">Kinase</keyword>
<dbReference type="InterPro" id="IPR004358">
    <property type="entry name" value="Sig_transdc_His_kin-like_C"/>
</dbReference>
<evidence type="ECO:0000256" key="5">
    <source>
        <dbReference type="ARBA" id="ARBA00022475"/>
    </source>
</evidence>
<dbReference type="PRINTS" id="PR00344">
    <property type="entry name" value="BCTRLSENSOR"/>
</dbReference>